<evidence type="ECO:0000256" key="1">
    <source>
        <dbReference type="ARBA" id="ARBA00023015"/>
    </source>
</evidence>
<dbReference type="EMBL" id="JAAMPJ010000009">
    <property type="protein sequence ID" value="NGY63094.1"/>
    <property type="molecule type" value="Genomic_DNA"/>
</dbReference>
<dbReference type="GO" id="GO:0003700">
    <property type="term" value="F:DNA-binding transcription factor activity"/>
    <property type="evidence" value="ECO:0007669"/>
    <property type="project" value="TreeGrafter"/>
</dbReference>
<keyword evidence="2 4" id="KW-0238">DNA-binding</keyword>
<dbReference type="InterPro" id="IPR047923">
    <property type="entry name" value="ArpA-like"/>
</dbReference>
<evidence type="ECO:0000259" key="5">
    <source>
        <dbReference type="PROSITE" id="PS50977"/>
    </source>
</evidence>
<dbReference type="SUPFAM" id="SSF48498">
    <property type="entry name" value="Tetracyclin repressor-like, C-terminal domain"/>
    <property type="match status" value="1"/>
</dbReference>
<sequence>MPAGSTSTNHTRADLLAAAAVVFERDGYARAKVSDICRAAGVTKGALYFYFSSKKALAAEVLNRQTQEWNHARRQLSVARHSPLQVLVDLGYAVSLRTGPDLTTAGAHRLLFQSPLCEEFAEQQIDQWIGVVCDLLLAAQSEGELYADLDLRQAAAAVMTALIGMRVTLIAMTDFDDVTQRAAAVWRMWIPALAPPDVRRTLRLQPPSSHIHSTITDTRWVLVPESG</sequence>
<keyword evidence="1" id="KW-0805">Transcription regulation</keyword>
<dbReference type="InterPro" id="IPR009057">
    <property type="entry name" value="Homeodomain-like_sf"/>
</dbReference>
<dbReference type="Pfam" id="PF00440">
    <property type="entry name" value="TetR_N"/>
    <property type="match status" value="1"/>
</dbReference>
<organism evidence="6 7">
    <name type="scientific">Lentzea alba</name>
    <dbReference type="NCBI Taxonomy" id="2714351"/>
    <lineage>
        <taxon>Bacteria</taxon>
        <taxon>Bacillati</taxon>
        <taxon>Actinomycetota</taxon>
        <taxon>Actinomycetes</taxon>
        <taxon>Pseudonocardiales</taxon>
        <taxon>Pseudonocardiaceae</taxon>
        <taxon>Lentzea</taxon>
    </lineage>
</organism>
<dbReference type="SUPFAM" id="SSF46689">
    <property type="entry name" value="Homeodomain-like"/>
    <property type="match status" value="1"/>
</dbReference>
<reference evidence="6 7" key="1">
    <citation type="submission" date="2020-03" db="EMBL/GenBank/DDBJ databases">
        <title>Isolation and identification of active actinomycetes.</title>
        <authorList>
            <person name="Sun X."/>
        </authorList>
    </citation>
    <scope>NUCLEOTIDE SEQUENCE [LARGE SCALE GENOMIC DNA]</scope>
    <source>
        <strain evidence="6 7">NEAU-D13</strain>
    </source>
</reference>
<feature type="DNA-binding region" description="H-T-H motif" evidence="4">
    <location>
        <begin position="32"/>
        <end position="51"/>
    </location>
</feature>
<evidence type="ECO:0000313" key="6">
    <source>
        <dbReference type="EMBL" id="NGY63094.1"/>
    </source>
</evidence>
<dbReference type="AlphaFoldDB" id="A0A7C9VS47"/>
<dbReference type="PRINTS" id="PR00455">
    <property type="entry name" value="HTHTETR"/>
</dbReference>
<dbReference type="InterPro" id="IPR036271">
    <property type="entry name" value="Tet_transcr_reg_TetR-rel_C_sf"/>
</dbReference>
<proteinExistence type="predicted"/>
<dbReference type="PANTHER" id="PTHR30055">
    <property type="entry name" value="HTH-TYPE TRANSCRIPTIONAL REGULATOR RUTR"/>
    <property type="match status" value="1"/>
</dbReference>
<accession>A0A7C9VS47</accession>
<comment type="caution">
    <text evidence="6">The sequence shown here is derived from an EMBL/GenBank/DDBJ whole genome shotgun (WGS) entry which is preliminary data.</text>
</comment>
<dbReference type="InterPro" id="IPR001647">
    <property type="entry name" value="HTH_TetR"/>
</dbReference>
<dbReference type="Gene3D" id="1.10.357.10">
    <property type="entry name" value="Tetracycline Repressor, domain 2"/>
    <property type="match status" value="1"/>
</dbReference>
<evidence type="ECO:0000256" key="4">
    <source>
        <dbReference type="PROSITE-ProRule" id="PRU00335"/>
    </source>
</evidence>
<gene>
    <name evidence="6" type="ORF">G7043_29660</name>
</gene>
<dbReference type="PANTHER" id="PTHR30055:SF234">
    <property type="entry name" value="HTH-TYPE TRANSCRIPTIONAL REGULATOR BETI"/>
    <property type="match status" value="1"/>
</dbReference>
<name>A0A7C9VS47_9PSEU</name>
<protein>
    <submittedName>
        <fullName evidence="6">TetR/AcrR family transcriptional regulator</fullName>
    </submittedName>
</protein>
<dbReference type="RefSeq" id="WP_166051179.1">
    <property type="nucleotide sequence ID" value="NZ_JAAMPJ010000009.1"/>
</dbReference>
<keyword evidence="3" id="KW-0804">Transcription</keyword>
<dbReference type="Proteomes" id="UP000481360">
    <property type="component" value="Unassembled WGS sequence"/>
</dbReference>
<dbReference type="GO" id="GO:0000976">
    <property type="term" value="F:transcription cis-regulatory region binding"/>
    <property type="evidence" value="ECO:0007669"/>
    <property type="project" value="TreeGrafter"/>
</dbReference>
<evidence type="ECO:0000256" key="3">
    <source>
        <dbReference type="ARBA" id="ARBA00023163"/>
    </source>
</evidence>
<dbReference type="InterPro" id="IPR050109">
    <property type="entry name" value="HTH-type_TetR-like_transc_reg"/>
</dbReference>
<dbReference type="NCBIfam" id="NF041196">
    <property type="entry name" value="ScbR_bind_reg"/>
    <property type="match status" value="1"/>
</dbReference>
<dbReference type="PROSITE" id="PS50977">
    <property type="entry name" value="HTH_TETR_2"/>
    <property type="match status" value="1"/>
</dbReference>
<evidence type="ECO:0000313" key="7">
    <source>
        <dbReference type="Proteomes" id="UP000481360"/>
    </source>
</evidence>
<feature type="domain" description="HTH tetR-type" evidence="5">
    <location>
        <begin position="9"/>
        <end position="69"/>
    </location>
</feature>
<keyword evidence="7" id="KW-1185">Reference proteome</keyword>
<evidence type="ECO:0000256" key="2">
    <source>
        <dbReference type="ARBA" id="ARBA00023125"/>
    </source>
</evidence>